<dbReference type="Proteomes" id="UP000317199">
    <property type="component" value="Chromosome"/>
</dbReference>
<evidence type="ECO:0000256" key="1">
    <source>
        <dbReference type="ARBA" id="ARBA00008522"/>
    </source>
</evidence>
<name>A0A514BTE4_9GAMM</name>
<dbReference type="RefSeq" id="WP_141623644.1">
    <property type="nucleotide sequence ID" value="NZ_CP041242.1"/>
</dbReference>
<dbReference type="NCBIfam" id="NF001095">
    <property type="entry name" value="PRK00124.1"/>
    <property type="match status" value="1"/>
</dbReference>
<dbReference type="CDD" id="cd18720">
    <property type="entry name" value="PIN_YqxD-like"/>
    <property type="match status" value="1"/>
</dbReference>
<dbReference type="HAMAP" id="MF_00489">
    <property type="entry name" value="UPF0178"/>
    <property type="match status" value="1"/>
</dbReference>
<protein>
    <recommendedName>
        <fullName evidence="2">UPF0178 protein FKV23_09565</fullName>
    </recommendedName>
</protein>
<dbReference type="InterPro" id="IPR003791">
    <property type="entry name" value="UPF0178"/>
</dbReference>
<reference evidence="3 4" key="1">
    <citation type="submission" date="2019-06" db="EMBL/GenBank/DDBJ databases">
        <title>Lysobacter alkalisoli sp. nov. isolated from saline-alkali soil.</title>
        <authorList>
            <person name="Sun J.-Q."/>
            <person name="Xu L."/>
        </authorList>
    </citation>
    <scope>NUCLEOTIDE SEQUENCE [LARGE SCALE GENOMIC DNA]</scope>
    <source>
        <strain evidence="3 4">SJ-36</strain>
    </source>
</reference>
<evidence type="ECO:0000313" key="4">
    <source>
        <dbReference type="Proteomes" id="UP000317199"/>
    </source>
</evidence>
<keyword evidence="4" id="KW-1185">Reference proteome</keyword>
<sequence length="161" mass="17518">MNDAAPPVARIRAARIWVDADACPGPVKEILFRAAERTRVQVTLVANQWLRTPPSRHISALQVQGGYDVADDAIAERAGPGDLVITQDIPLAARVIANGAHAVNPRGERYTADNIAERLSMRNFMDELRGAGIQTGGPAPFNARDRQAFANQLDRWLATRG</sequence>
<dbReference type="OrthoDB" id="9798918at2"/>
<accession>A0A514BTE4</accession>
<dbReference type="PANTHER" id="PTHR35146">
    <property type="entry name" value="UPF0178 PROTEIN YAII"/>
    <property type="match status" value="1"/>
</dbReference>
<dbReference type="AlphaFoldDB" id="A0A514BTE4"/>
<proteinExistence type="inferred from homology"/>
<organism evidence="3 4">
    <name type="scientific">Marilutibacter alkalisoli</name>
    <dbReference type="NCBI Taxonomy" id="2591633"/>
    <lineage>
        <taxon>Bacteria</taxon>
        <taxon>Pseudomonadati</taxon>
        <taxon>Pseudomonadota</taxon>
        <taxon>Gammaproteobacteria</taxon>
        <taxon>Lysobacterales</taxon>
        <taxon>Lysobacteraceae</taxon>
        <taxon>Marilutibacter</taxon>
    </lineage>
</organism>
<dbReference type="KEGG" id="lyj:FKV23_09565"/>
<evidence type="ECO:0000313" key="3">
    <source>
        <dbReference type="EMBL" id="QDH70309.1"/>
    </source>
</evidence>
<dbReference type="Pfam" id="PF02639">
    <property type="entry name" value="DUF188"/>
    <property type="match status" value="1"/>
</dbReference>
<comment type="similarity">
    <text evidence="1 2">Belongs to the UPF0178 family.</text>
</comment>
<evidence type="ECO:0000256" key="2">
    <source>
        <dbReference type="HAMAP-Rule" id="MF_00489"/>
    </source>
</evidence>
<gene>
    <name evidence="3" type="ORF">FKV23_09565</name>
</gene>
<dbReference type="PANTHER" id="PTHR35146:SF1">
    <property type="entry name" value="UPF0178 PROTEIN YAII"/>
    <property type="match status" value="1"/>
</dbReference>
<dbReference type="EMBL" id="CP041242">
    <property type="protein sequence ID" value="QDH70309.1"/>
    <property type="molecule type" value="Genomic_DNA"/>
</dbReference>